<accession>A0AAX4PKJ1</accession>
<evidence type="ECO:0008006" key="4">
    <source>
        <dbReference type="Google" id="ProtNLM"/>
    </source>
</evidence>
<protein>
    <recommendedName>
        <fullName evidence="4">VWFA domain-containing protein</fullName>
    </recommendedName>
</protein>
<dbReference type="Proteomes" id="UP001472866">
    <property type="component" value="Chromosome 15"/>
</dbReference>
<evidence type="ECO:0000313" key="2">
    <source>
        <dbReference type="EMBL" id="WZN66429.1"/>
    </source>
</evidence>
<evidence type="ECO:0000256" key="1">
    <source>
        <dbReference type="SAM" id="MobiDB-lite"/>
    </source>
</evidence>
<dbReference type="EMBL" id="CP151515">
    <property type="protein sequence ID" value="WZN66429.1"/>
    <property type="molecule type" value="Genomic_DNA"/>
</dbReference>
<gene>
    <name evidence="2" type="ORF">HKI87_15g79960</name>
</gene>
<reference evidence="2 3" key="1">
    <citation type="submission" date="2024-03" db="EMBL/GenBank/DDBJ databases">
        <title>Complete genome sequence of the green alga Chloropicon roscoffensis RCC1871.</title>
        <authorList>
            <person name="Lemieux C."/>
            <person name="Pombert J.-F."/>
            <person name="Otis C."/>
            <person name="Turmel M."/>
        </authorList>
    </citation>
    <scope>NUCLEOTIDE SEQUENCE [LARGE SCALE GENOMIC DNA]</scope>
    <source>
        <strain evidence="2 3">RCC1871</strain>
    </source>
</reference>
<feature type="region of interest" description="Disordered" evidence="1">
    <location>
        <begin position="69"/>
        <end position="91"/>
    </location>
</feature>
<sequence>MPKPKSCLVLFDSSAPTPSKQDRADVVSKLAEVVSRTYYALEDDSIIVNFASTSKVDADFLELFRNPHDSQRAENGNGNGNGASAPQSPRERFAEDERACLKLRRSIALDRAAMFTGVSYDGVCLIGDFRGRPGRLEKVESVVRSLYRLGRVVAAFGECVDLLRDKLFDGSMALHENHKDGVGICGSEKPAAGLARETDQDAWRDANVVTALVEETSSVERGCQMLAEALTTYEDEARRLGRPVGLR</sequence>
<keyword evidence="3" id="KW-1185">Reference proteome</keyword>
<proteinExistence type="predicted"/>
<evidence type="ECO:0000313" key="3">
    <source>
        <dbReference type="Proteomes" id="UP001472866"/>
    </source>
</evidence>
<dbReference type="AlphaFoldDB" id="A0AAX4PKJ1"/>
<organism evidence="2 3">
    <name type="scientific">Chloropicon roscoffensis</name>
    <dbReference type="NCBI Taxonomy" id="1461544"/>
    <lineage>
        <taxon>Eukaryota</taxon>
        <taxon>Viridiplantae</taxon>
        <taxon>Chlorophyta</taxon>
        <taxon>Chloropicophyceae</taxon>
        <taxon>Chloropicales</taxon>
        <taxon>Chloropicaceae</taxon>
        <taxon>Chloropicon</taxon>
    </lineage>
</organism>
<name>A0AAX4PKJ1_9CHLO</name>